<feature type="domain" description="ZAD" evidence="1">
    <location>
        <begin position="70"/>
        <end position="143"/>
    </location>
</feature>
<evidence type="ECO:0000313" key="2">
    <source>
        <dbReference type="EMBL" id="KAJ8972773.1"/>
    </source>
</evidence>
<reference evidence="2" key="1">
    <citation type="journal article" date="2023" name="Insect Mol. Biol.">
        <title>Genome sequencing provides insights into the evolution of gene families encoding plant cell wall-degrading enzymes in longhorned beetles.</title>
        <authorList>
            <person name="Shin N.R."/>
            <person name="Okamura Y."/>
            <person name="Kirsch R."/>
            <person name="Pauchet Y."/>
        </authorList>
    </citation>
    <scope>NUCLEOTIDE SEQUENCE</scope>
    <source>
        <strain evidence="2">RBIC_L_NR</strain>
    </source>
</reference>
<gene>
    <name evidence="2" type="ORF">NQ314_000041</name>
</gene>
<keyword evidence="3" id="KW-1185">Reference proteome</keyword>
<dbReference type="SMART" id="SM00868">
    <property type="entry name" value="zf-AD"/>
    <property type="match status" value="2"/>
</dbReference>
<accession>A0AAV8ZYK3</accession>
<dbReference type="Proteomes" id="UP001162156">
    <property type="component" value="Unassembled WGS sequence"/>
</dbReference>
<dbReference type="EMBL" id="JANEYF010000017">
    <property type="protein sequence ID" value="KAJ8972773.1"/>
    <property type="molecule type" value="Genomic_DNA"/>
</dbReference>
<feature type="domain" description="ZAD" evidence="1">
    <location>
        <begin position="11"/>
        <end position="39"/>
    </location>
</feature>
<evidence type="ECO:0000259" key="1">
    <source>
        <dbReference type="SMART" id="SM00868"/>
    </source>
</evidence>
<proteinExistence type="predicted"/>
<dbReference type="GO" id="GO:0008270">
    <property type="term" value="F:zinc ion binding"/>
    <property type="evidence" value="ECO:0007669"/>
    <property type="project" value="InterPro"/>
</dbReference>
<dbReference type="AlphaFoldDB" id="A0AAV8ZYK3"/>
<name>A0AAV8ZYK3_9CUCU</name>
<protein>
    <recommendedName>
        <fullName evidence="1">ZAD domain-containing protein</fullName>
    </recommendedName>
</protein>
<dbReference type="GO" id="GO:0005634">
    <property type="term" value="C:nucleus"/>
    <property type="evidence" value="ECO:0007669"/>
    <property type="project" value="InterPro"/>
</dbReference>
<sequence>MNLDIDNGTEMCIECARKLQNAYDFKSTCINIERKILPLFISEENKKLNEDNSKQDTNAELLDGCEDQKICRFCMKVTESGHYTILQEKKHIFVLDVVQKYIPDLCLSDTEEIVTCEVCLNALQSFVSFITDCLNVVEKTQHIDGIVKGPLELNDINIFDSKHKVGDDNIAMEEKYDVKDEHMLELGNPELLIKNEETGR</sequence>
<evidence type="ECO:0000313" key="3">
    <source>
        <dbReference type="Proteomes" id="UP001162156"/>
    </source>
</evidence>
<comment type="caution">
    <text evidence="2">The sequence shown here is derived from an EMBL/GenBank/DDBJ whole genome shotgun (WGS) entry which is preliminary data.</text>
</comment>
<dbReference type="InterPro" id="IPR012934">
    <property type="entry name" value="Znf_AD"/>
</dbReference>
<organism evidence="2 3">
    <name type="scientific">Rhamnusium bicolor</name>
    <dbReference type="NCBI Taxonomy" id="1586634"/>
    <lineage>
        <taxon>Eukaryota</taxon>
        <taxon>Metazoa</taxon>
        <taxon>Ecdysozoa</taxon>
        <taxon>Arthropoda</taxon>
        <taxon>Hexapoda</taxon>
        <taxon>Insecta</taxon>
        <taxon>Pterygota</taxon>
        <taxon>Neoptera</taxon>
        <taxon>Endopterygota</taxon>
        <taxon>Coleoptera</taxon>
        <taxon>Polyphaga</taxon>
        <taxon>Cucujiformia</taxon>
        <taxon>Chrysomeloidea</taxon>
        <taxon>Cerambycidae</taxon>
        <taxon>Lepturinae</taxon>
        <taxon>Rhagiini</taxon>
        <taxon>Rhamnusium</taxon>
    </lineage>
</organism>